<dbReference type="InterPro" id="IPR051473">
    <property type="entry name" value="P2Ox-like"/>
</dbReference>
<dbReference type="PROSITE" id="PS00198">
    <property type="entry name" value="4FE4S_FER_1"/>
    <property type="match status" value="1"/>
</dbReference>
<evidence type="ECO:0000256" key="9">
    <source>
        <dbReference type="SAM" id="MobiDB-lite"/>
    </source>
</evidence>
<dbReference type="PANTHER" id="PTHR42784">
    <property type="entry name" value="PYRANOSE 2-OXIDASE"/>
    <property type="match status" value="1"/>
</dbReference>
<feature type="domain" description="4Fe-4S ferredoxin-type" evidence="10">
    <location>
        <begin position="198"/>
        <end position="226"/>
    </location>
</feature>
<keyword evidence="5" id="KW-0274">FAD</keyword>
<keyword evidence="12" id="KW-1185">Reference proteome</keyword>
<proteinExistence type="inferred from homology"/>
<dbReference type="InterPro" id="IPR036188">
    <property type="entry name" value="FAD/NAD-bd_sf"/>
</dbReference>
<name>A0ABY2WWB2_9RHOB</name>
<evidence type="ECO:0000256" key="8">
    <source>
        <dbReference type="ARBA" id="ARBA00023014"/>
    </source>
</evidence>
<keyword evidence="8" id="KW-0411">Iron-sulfur</keyword>
<dbReference type="RefSeq" id="WP_138842926.1">
    <property type="nucleotide sequence ID" value="NZ_VCPD01000004.1"/>
</dbReference>
<dbReference type="EMBL" id="VCPD01000004">
    <property type="protein sequence ID" value="TMV07044.1"/>
    <property type="molecule type" value="Genomic_DNA"/>
</dbReference>
<dbReference type="Gene3D" id="3.50.50.60">
    <property type="entry name" value="FAD/NAD(P)-binding domain"/>
    <property type="match status" value="2"/>
</dbReference>
<evidence type="ECO:0000256" key="5">
    <source>
        <dbReference type="ARBA" id="ARBA00022827"/>
    </source>
</evidence>
<dbReference type="InterPro" id="IPR006076">
    <property type="entry name" value="FAD-dep_OxRdtase"/>
</dbReference>
<gene>
    <name evidence="11" type="ORF">FGK63_13100</name>
</gene>
<comment type="cofactor">
    <cofactor evidence="1">
        <name>FAD</name>
        <dbReference type="ChEBI" id="CHEBI:57692"/>
    </cofactor>
</comment>
<evidence type="ECO:0000259" key="10">
    <source>
        <dbReference type="PROSITE" id="PS51379"/>
    </source>
</evidence>
<dbReference type="PROSITE" id="PS51379">
    <property type="entry name" value="4FE4S_FER_2"/>
    <property type="match status" value="1"/>
</dbReference>
<sequence length="511" mass="55302">MTDVVIGSGPSGVSVATALLRRGRQVLMLDGGRTLGPETQDRKGRMAASDPSEWSAEDLGDWQAPQFDSPPGQVRRYGSDFAMEPGQETFVRPQGIGLRASHATGGLSNLWGAAVLPNRAADMADWPIGIDELAPHYQAVAEFLPVSGRTDDLQDVFPAFPMQGLSALSHSPQAGRILDRLNRSKADLADMGVRSGASRLAVNPGCRYCGQCLHGCPWGLIYSATQSLDNLFRHAGFQHRTGLVRRFEEAGSHVALTLADGEILRAGRVFVATGVLETARLLLASHPDQSRKLRLQDSQHLFLPSLHRWRVSPRPDQRPYHTLPQIFVEVDDPQISPYLVHSQIYTWNEFYAHDLITRYGAKLPGSAPLWNMLARRLIVAQVFLHSAHSPQIELSLAPDGRLSPSVLPNSATHGVMKAASSRLAQVLNKAGCTALTFASRPGEPGSSFHTGGSVPMSRNPVPGQADTLGRPRGLERVHIVDASCLPSIPATTITFTVIANAHRIGSLAPED</sequence>
<keyword evidence="7" id="KW-0408">Iron</keyword>
<organism evidence="11 12">
    <name type="scientific">Ruegeria sediminis</name>
    <dbReference type="NCBI Taxonomy" id="2583820"/>
    <lineage>
        <taxon>Bacteria</taxon>
        <taxon>Pseudomonadati</taxon>
        <taxon>Pseudomonadota</taxon>
        <taxon>Alphaproteobacteria</taxon>
        <taxon>Rhodobacterales</taxon>
        <taxon>Roseobacteraceae</taxon>
        <taxon>Ruegeria</taxon>
    </lineage>
</organism>
<protein>
    <submittedName>
        <fullName evidence="11">GMC family oxidoreductase</fullName>
    </submittedName>
</protein>
<dbReference type="PANTHER" id="PTHR42784:SF1">
    <property type="entry name" value="PYRANOSE 2-OXIDASE"/>
    <property type="match status" value="1"/>
</dbReference>
<dbReference type="Pfam" id="PF05199">
    <property type="entry name" value="GMC_oxred_C"/>
    <property type="match status" value="1"/>
</dbReference>
<comment type="similarity">
    <text evidence="2">Belongs to the GMC oxidoreductase family.</text>
</comment>
<evidence type="ECO:0000313" key="11">
    <source>
        <dbReference type="EMBL" id="TMV07044.1"/>
    </source>
</evidence>
<dbReference type="Pfam" id="PF01266">
    <property type="entry name" value="DAO"/>
    <property type="match status" value="1"/>
</dbReference>
<feature type="region of interest" description="Disordered" evidence="9">
    <location>
        <begin position="31"/>
        <end position="71"/>
    </location>
</feature>
<evidence type="ECO:0000256" key="6">
    <source>
        <dbReference type="ARBA" id="ARBA00023002"/>
    </source>
</evidence>
<dbReference type="Proteomes" id="UP001193035">
    <property type="component" value="Unassembled WGS sequence"/>
</dbReference>
<dbReference type="InterPro" id="IPR007867">
    <property type="entry name" value="GMC_OxRtase_C"/>
</dbReference>
<accession>A0ABY2WWB2</accession>
<evidence type="ECO:0000313" key="12">
    <source>
        <dbReference type="Proteomes" id="UP001193035"/>
    </source>
</evidence>
<comment type="caution">
    <text evidence="11">The sequence shown here is derived from an EMBL/GenBank/DDBJ whole genome shotgun (WGS) entry which is preliminary data.</text>
</comment>
<dbReference type="InterPro" id="IPR017900">
    <property type="entry name" value="4Fe4S_Fe_S_CS"/>
</dbReference>
<keyword evidence="3" id="KW-0285">Flavoprotein</keyword>
<evidence type="ECO:0000256" key="1">
    <source>
        <dbReference type="ARBA" id="ARBA00001974"/>
    </source>
</evidence>
<keyword evidence="4" id="KW-0479">Metal-binding</keyword>
<evidence type="ECO:0000256" key="7">
    <source>
        <dbReference type="ARBA" id="ARBA00023004"/>
    </source>
</evidence>
<evidence type="ECO:0000256" key="4">
    <source>
        <dbReference type="ARBA" id="ARBA00022723"/>
    </source>
</evidence>
<keyword evidence="6" id="KW-0560">Oxidoreductase</keyword>
<reference evidence="11 12" key="1">
    <citation type="submission" date="2019-05" db="EMBL/GenBank/DDBJ databases">
        <title>Ruegeria sp. nov., isolated from tidal flat.</title>
        <authorList>
            <person name="Kim W."/>
        </authorList>
    </citation>
    <scope>NUCLEOTIDE SEQUENCE [LARGE SCALE GENOMIC DNA]</scope>
    <source>
        <strain evidence="11 12">CAU 1488</strain>
    </source>
</reference>
<evidence type="ECO:0000256" key="2">
    <source>
        <dbReference type="ARBA" id="ARBA00010790"/>
    </source>
</evidence>
<evidence type="ECO:0000256" key="3">
    <source>
        <dbReference type="ARBA" id="ARBA00022630"/>
    </source>
</evidence>
<dbReference type="SUPFAM" id="SSF51905">
    <property type="entry name" value="FAD/NAD(P)-binding domain"/>
    <property type="match status" value="1"/>
</dbReference>
<dbReference type="InterPro" id="IPR017896">
    <property type="entry name" value="4Fe4S_Fe-S-bd"/>
</dbReference>